<gene>
    <name evidence="2" type="ORF">LCGC14_2675600</name>
</gene>
<dbReference type="InterPro" id="IPR019734">
    <property type="entry name" value="TPR_rpt"/>
</dbReference>
<feature type="compositionally biased region" description="Low complexity" evidence="1">
    <location>
        <begin position="142"/>
        <end position="155"/>
    </location>
</feature>
<comment type="caution">
    <text evidence="2">The sequence shown here is derived from an EMBL/GenBank/DDBJ whole genome shotgun (WGS) entry which is preliminary data.</text>
</comment>
<feature type="compositionally biased region" description="Acidic residues" evidence="1">
    <location>
        <begin position="77"/>
        <end position="87"/>
    </location>
</feature>
<reference evidence="2" key="1">
    <citation type="journal article" date="2015" name="Nature">
        <title>Complex archaea that bridge the gap between prokaryotes and eukaryotes.</title>
        <authorList>
            <person name="Spang A."/>
            <person name="Saw J.H."/>
            <person name="Jorgensen S.L."/>
            <person name="Zaremba-Niedzwiedzka K."/>
            <person name="Martijn J."/>
            <person name="Lind A.E."/>
            <person name="van Eijk R."/>
            <person name="Schleper C."/>
            <person name="Guy L."/>
            <person name="Ettema T.J."/>
        </authorList>
    </citation>
    <scope>NUCLEOTIDE SEQUENCE</scope>
</reference>
<feature type="region of interest" description="Disordered" evidence="1">
    <location>
        <begin position="202"/>
        <end position="221"/>
    </location>
</feature>
<dbReference type="PROSITE" id="PS50005">
    <property type="entry name" value="TPR"/>
    <property type="match status" value="1"/>
</dbReference>
<evidence type="ECO:0000313" key="2">
    <source>
        <dbReference type="EMBL" id="KKK95160.1"/>
    </source>
</evidence>
<dbReference type="Pfam" id="PF13174">
    <property type="entry name" value="TPR_6"/>
    <property type="match status" value="1"/>
</dbReference>
<evidence type="ECO:0000256" key="1">
    <source>
        <dbReference type="SAM" id="MobiDB-lite"/>
    </source>
</evidence>
<dbReference type="InterPro" id="IPR011990">
    <property type="entry name" value="TPR-like_helical_dom_sf"/>
</dbReference>
<organism evidence="2">
    <name type="scientific">marine sediment metagenome</name>
    <dbReference type="NCBI Taxonomy" id="412755"/>
    <lineage>
        <taxon>unclassified sequences</taxon>
        <taxon>metagenomes</taxon>
        <taxon>ecological metagenomes</taxon>
    </lineage>
</organism>
<feature type="region of interest" description="Disordered" evidence="1">
    <location>
        <begin position="49"/>
        <end position="87"/>
    </location>
</feature>
<feature type="region of interest" description="Disordered" evidence="1">
    <location>
        <begin position="102"/>
        <end position="128"/>
    </location>
</feature>
<feature type="non-terminal residue" evidence="2">
    <location>
        <position position="1"/>
    </location>
</feature>
<feature type="region of interest" description="Disordered" evidence="1">
    <location>
        <begin position="142"/>
        <end position="180"/>
    </location>
</feature>
<feature type="compositionally biased region" description="Acidic residues" evidence="1">
    <location>
        <begin position="156"/>
        <end position="167"/>
    </location>
</feature>
<feature type="non-terminal residue" evidence="2">
    <location>
        <position position="443"/>
    </location>
</feature>
<sequence>EFSRIIKAMPDDIGILLKLADSSRELGRDDEALESYRKVLDQDPYEEHAKKYVESMAEGDGAPADELEETLHSPFQDEVEPEMPETPVMDEDSTMVLEAPVFGAPPAEPAPEAPAAAQEPEPAAEDEDATMVMQAPAFDVVTSEGAEETAAYEAPTEMELEIEEEGQQDSGIAGYDENPDGDMFLGEIDMEPEMPEMPDIEEEKPGIGTDEPTSGGGLEPGAMDMGQEEIVEEYEVGEIELAGSEESEEPEEPEEYEAHTGLEMAAERVAEEVFVEGLAEDADMTMVMEAPVFDEPFEEADEEVAADDEADETYEKKTHTIEPPSAETYEEVEEEATKVMEPEAVEAVEEVEEATKVMEPPAAQEVAGEDAGVETMETMEPVNALVEPDPEAMMEADRFIETGDYIKAMDVYNAIREKAPDSGPVLQSVQELKLLMKVHGQEG</sequence>
<name>A0A0F9AAD2_9ZZZZ</name>
<dbReference type="EMBL" id="LAZR01047033">
    <property type="protein sequence ID" value="KKK95160.1"/>
    <property type="molecule type" value="Genomic_DNA"/>
</dbReference>
<dbReference type="SUPFAM" id="SSF48452">
    <property type="entry name" value="TPR-like"/>
    <property type="match status" value="1"/>
</dbReference>
<dbReference type="AlphaFoldDB" id="A0A0F9AAD2"/>
<protein>
    <submittedName>
        <fullName evidence="2">Uncharacterized protein</fullName>
    </submittedName>
</protein>
<proteinExistence type="predicted"/>
<accession>A0A0F9AAD2</accession>
<dbReference type="Gene3D" id="1.25.40.10">
    <property type="entry name" value="Tetratricopeptide repeat domain"/>
    <property type="match status" value="1"/>
</dbReference>